<dbReference type="EMBL" id="QZMU01000001">
    <property type="protein sequence ID" value="RRQ21695.1"/>
    <property type="molecule type" value="Genomic_DNA"/>
</dbReference>
<feature type="transmembrane region" description="Helical" evidence="1">
    <location>
        <begin position="12"/>
        <end position="32"/>
    </location>
</feature>
<dbReference type="OrthoDB" id="264813at2"/>
<dbReference type="InterPro" id="IPR039535">
    <property type="entry name" value="ASST-like"/>
</dbReference>
<keyword evidence="1" id="KW-0812">Transmembrane</keyword>
<keyword evidence="3" id="KW-1185">Reference proteome</keyword>
<dbReference type="Proteomes" id="UP000287798">
    <property type="component" value="Unassembled WGS sequence"/>
</dbReference>
<comment type="caution">
    <text evidence="2">The sequence shown here is derived from an EMBL/GenBank/DDBJ whole genome shotgun (WGS) entry which is preliminary data.</text>
</comment>
<dbReference type="InterPro" id="IPR011047">
    <property type="entry name" value="Quinoprotein_ADH-like_sf"/>
</dbReference>
<dbReference type="InterPro" id="IPR053143">
    <property type="entry name" value="Arylsulfate_ST"/>
</dbReference>
<dbReference type="PANTHER" id="PTHR35340">
    <property type="entry name" value="PQQ ENZYME REPEAT PROTEIN-RELATED"/>
    <property type="match status" value="1"/>
</dbReference>
<dbReference type="AlphaFoldDB" id="A0A426QIX4"/>
<name>A0A426QIX4_9GAMM</name>
<proteinExistence type="predicted"/>
<dbReference type="PANTHER" id="PTHR35340:SF5">
    <property type="entry name" value="ASST-DOMAIN-CONTAINING PROTEIN"/>
    <property type="match status" value="1"/>
</dbReference>
<gene>
    <name evidence="2" type="ORF">D6C00_06860</name>
</gene>
<evidence type="ECO:0000313" key="3">
    <source>
        <dbReference type="Proteomes" id="UP000287798"/>
    </source>
</evidence>
<protein>
    <submittedName>
        <fullName evidence="2">Uncharacterized protein</fullName>
    </submittedName>
</protein>
<accession>A0A426QIX4</accession>
<evidence type="ECO:0000256" key="1">
    <source>
        <dbReference type="SAM" id="Phobius"/>
    </source>
</evidence>
<reference evidence="2 3" key="1">
    <citation type="journal article" date="2010" name="Int. J. Syst. Evol. Microbiol.">
        <title>Thiohalobacter thiocyanaticus gen. nov., sp. nov., a moderately halophilic, sulfur-oxidizing gammaproteobacterium from hypersaline lakes, that utilizes thiocyanate.</title>
        <authorList>
            <person name="Sorokin D.Y."/>
            <person name="Kovaleva O.L."/>
            <person name="Tourova T.P."/>
            <person name="Muyzer G."/>
        </authorList>
    </citation>
    <scope>NUCLEOTIDE SEQUENCE [LARGE SCALE GENOMIC DNA]</scope>
    <source>
        <strain evidence="2 3">Hrh1</strain>
    </source>
</reference>
<dbReference type="InterPro" id="IPR015943">
    <property type="entry name" value="WD40/YVTN_repeat-like_dom_sf"/>
</dbReference>
<organism evidence="2 3">
    <name type="scientific">Thiohalobacter thiocyanaticus</name>
    <dbReference type="NCBI Taxonomy" id="585455"/>
    <lineage>
        <taxon>Bacteria</taxon>
        <taxon>Pseudomonadati</taxon>
        <taxon>Pseudomonadota</taxon>
        <taxon>Gammaproteobacteria</taxon>
        <taxon>Thiohalobacterales</taxon>
        <taxon>Thiohalobacteraceae</taxon>
        <taxon>Thiohalobacter</taxon>
    </lineage>
</organism>
<keyword evidence="1" id="KW-1133">Transmembrane helix</keyword>
<dbReference type="Pfam" id="PF14269">
    <property type="entry name" value="Arylsulfotran_2"/>
    <property type="match status" value="1"/>
</dbReference>
<keyword evidence="1" id="KW-0472">Membrane</keyword>
<dbReference type="Gene3D" id="2.130.10.10">
    <property type="entry name" value="YVTN repeat-like/Quinoprotein amine dehydrogenase"/>
    <property type="match status" value="1"/>
</dbReference>
<dbReference type="RefSeq" id="WP_125181036.1">
    <property type="nucleotide sequence ID" value="NZ_QZMU01000001.1"/>
</dbReference>
<sequence length="463" mass="52230">MKQSRLDNISRIAFIAAIAFIAFIAGGVASVAKVYPYSHFRDAYRGGTALYQKLTSYTDPYSTDLWAPERTDAQGVTVHEAQRAHAGWTLYTSGDAPRATLIDMDGRVAHVWERRFSDIWDETAAVRRPVPDAQTYFRKARVLPNGDLVAIIIGVGDTPYGYGMVRLDRDSKLLWKNLDHFHHDFDIDDSGRIYGLTHDFRRHPIEEADQFEPPVLDDYLTILSPDGRTQKRISLLDALNRSPFRRLLWRIHYYSMEDPLHTNGVDYLDADAARSLARTIPAAREGQVLLSFRELAGGSIALLDPEKEEIVWASHGPWLAQHDPDILPNGNILIFDNRGHFGAGGRSRVLEVNPATGGIVWSYTGSEEKILDSAIRSAQEPLPNGNVLITESNGGRLLEVTRDGSIVWEFINPVRKQRTDEKFERIPVLSWAQRIDPASLTPEFRADYLTIGIKTTEETRNEH</sequence>
<evidence type="ECO:0000313" key="2">
    <source>
        <dbReference type="EMBL" id="RRQ21695.1"/>
    </source>
</evidence>
<dbReference type="SUPFAM" id="SSF50998">
    <property type="entry name" value="Quinoprotein alcohol dehydrogenase-like"/>
    <property type="match status" value="1"/>
</dbReference>